<dbReference type="RefSeq" id="WP_139193566.1">
    <property type="nucleotide sequence ID" value="NZ_CP051181.1"/>
</dbReference>
<dbReference type="InterPro" id="IPR029787">
    <property type="entry name" value="Nucleotide_cyclase"/>
</dbReference>
<dbReference type="GO" id="GO:0071111">
    <property type="term" value="F:cyclic-guanylate-specific phosphodiesterase activity"/>
    <property type="evidence" value="ECO:0007669"/>
    <property type="project" value="UniProtKB-EC"/>
</dbReference>
<organism evidence="4 5">
    <name type="scientific">Thalassovita gelatinovora</name>
    <name type="common">Thalassobius gelatinovorus</name>
    <dbReference type="NCBI Taxonomy" id="53501"/>
    <lineage>
        <taxon>Bacteria</taxon>
        <taxon>Pseudomonadati</taxon>
        <taxon>Pseudomonadota</taxon>
        <taxon>Alphaproteobacteria</taxon>
        <taxon>Rhodobacterales</taxon>
        <taxon>Roseobacteraceae</taxon>
        <taxon>Thalassovita</taxon>
    </lineage>
</organism>
<proteinExistence type="predicted"/>
<keyword evidence="1" id="KW-1133">Transmembrane helix</keyword>
<protein>
    <submittedName>
        <fullName evidence="4">Oxygen sensor protein DosP</fullName>
        <ecNumber evidence="4">3.1.4.52</ecNumber>
    </submittedName>
</protein>
<feature type="domain" description="GGDEF" evidence="3">
    <location>
        <begin position="92"/>
        <end position="228"/>
    </location>
</feature>
<dbReference type="PANTHER" id="PTHR33121:SF70">
    <property type="entry name" value="SIGNALING PROTEIN YKOW"/>
    <property type="match status" value="1"/>
</dbReference>
<feature type="transmembrane region" description="Helical" evidence="1">
    <location>
        <begin position="43"/>
        <end position="61"/>
    </location>
</feature>
<dbReference type="InterPro" id="IPR043128">
    <property type="entry name" value="Rev_trsase/Diguanyl_cyclase"/>
</dbReference>
<dbReference type="InterPro" id="IPR001633">
    <property type="entry name" value="EAL_dom"/>
</dbReference>
<dbReference type="STRING" id="53501.SAMN04488043_101452"/>
<evidence type="ECO:0000313" key="5">
    <source>
        <dbReference type="Proteomes" id="UP000051587"/>
    </source>
</evidence>
<sequence>MQHIPQAMDGLRRKLRSALTGPHILAFLPAVVLGAFWLGGETWLLIVSLGLPVLFGIAGGFSQWRPALINDSPPQLPDLLRDSLARTRRKDLHLGCFLLALDDFDRLIDHHGRSVAHRISGRMVDRIGSVLRQGDFVLQRDAGEYAVVLAPVRQIDLETAIQLARRLQTAVEDPISVDASSVYISCSIGFVLDAQIGTLHSDDLLDAAEAALDDARSNGPSAIRSYAPGMKTVHRGHVEVTQDIERALENGQFHPWFQPQISTDTGEVTGFEALARWIHPRRGVVPPSEFLPLLERCGLIENLGEVMLTQSLLALAKWDAAGVDVPRIGVNFASAELRNPKLSDRVAWELDRLDLAPGRLSVEVLETVVSASPDDVIARNINALAQLGCIVDLDDFGTGHSSIASVRRFDVKRIKIDRSFVMKVDSDPEQQKMVAAILTMADRLGLETVAEGVETAGEHAMLAQLGCTHVQGFGIARPMPFDQTLDWIRSNDIKRKNTPRIGRRTG</sequence>
<evidence type="ECO:0000256" key="1">
    <source>
        <dbReference type="SAM" id="Phobius"/>
    </source>
</evidence>
<dbReference type="PROSITE" id="PS50887">
    <property type="entry name" value="GGDEF"/>
    <property type="match status" value="1"/>
</dbReference>
<dbReference type="EMBL" id="CYSA01000026">
    <property type="protein sequence ID" value="CUH67094.1"/>
    <property type="molecule type" value="Genomic_DNA"/>
</dbReference>
<feature type="domain" description="EAL" evidence="2">
    <location>
        <begin position="237"/>
        <end position="492"/>
    </location>
</feature>
<evidence type="ECO:0000313" key="4">
    <source>
        <dbReference type="EMBL" id="CUH67094.1"/>
    </source>
</evidence>
<keyword evidence="5" id="KW-1185">Reference proteome</keyword>
<dbReference type="PANTHER" id="PTHR33121">
    <property type="entry name" value="CYCLIC DI-GMP PHOSPHODIESTERASE PDEF"/>
    <property type="match status" value="1"/>
</dbReference>
<dbReference type="AlphaFoldDB" id="A0A0P1FGT4"/>
<dbReference type="SMART" id="SM00267">
    <property type="entry name" value="GGDEF"/>
    <property type="match status" value="1"/>
</dbReference>
<dbReference type="SUPFAM" id="SSF141868">
    <property type="entry name" value="EAL domain-like"/>
    <property type="match status" value="1"/>
</dbReference>
<dbReference type="CDD" id="cd01948">
    <property type="entry name" value="EAL"/>
    <property type="match status" value="1"/>
</dbReference>
<accession>A0A0P1FGT4</accession>
<feature type="transmembrane region" description="Helical" evidence="1">
    <location>
        <begin position="18"/>
        <end position="37"/>
    </location>
</feature>
<evidence type="ECO:0000259" key="3">
    <source>
        <dbReference type="PROSITE" id="PS50887"/>
    </source>
</evidence>
<dbReference type="PROSITE" id="PS50883">
    <property type="entry name" value="EAL"/>
    <property type="match status" value="1"/>
</dbReference>
<keyword evidence="4" id="KW-0378">Hydrolase</keyword>
<dbReference type="SMART" id="SM00052">
    <property type="entry name" value="EAL"/>
    <property type="match status" value="1"/>
</dbReference>
<dbReference type="Pfam" id="PF00563">
    <property type="entry name" value="EAL"/>
    <property type="match status" value="1"/>
</dbReference>
<keyword evidence="1" id="KW-0812">Transmembrane</keyword>
<dbReference type="InterPro" id="IPR050706">
    <property type="entry name" value="Cyclic-di-GMP_PDE-like"/>
</dbReference>
<gene>
    <name evidence="4" type="primary">dosP</name>
    <name evidence="4" type="ORF">TG4357_02808</name>
</gene>
<dbReference type="OrthoDB" id="9814202at2"/>
<dbReference type="Gene3D" id="3.20.20.450">
    <property type="entry name" value="EAL domain"/>
    <property type="match status" value="1"/>
</dbReference>
<reference evidence="4 5" key="1">
    <citation type="submission" date="2015-09" db="EMBL/GenBank/DDBJ databases">
        <authorList>
            <consortium name="Swine Surveillance"/>
        </authorList>
    </citation>
    <scope>NUCLEOTIDE SEQUENCE [LARGE SCALE GENOMIC DNA]</scope>
    <source>
        <strain evidence="4 5">CECT 4357</strain>
    </source>
</reference>
<name>A0A0P1FGT4_THAGE</name>
<keyword evidence="1" id="KW-0472">Membrane</keyword>
<dbReference type="Gene3D" id="3.30.70.270">
    <property type="match status" value="1"/>
</dbReference>
<dbReference type="InterPro" id="IPR035919">
    <property type="entry name" value="EAL_sf"/>
</dbReference>
<evidence type="ECO:0000259" key="2">
    <source>
        <dbReference type="PROSITE" id="PS50883"/>
    </source>
</evidence>
<dbReference type="Pfam" id="PF00990">
    <property type="entry name" value="GGDEF"/>
    <property type="match status" value="1"/>
</dbReference>
<dbReference type="EC" id="3.1.4.52" evidence="4"/>
<dbReference type="InterPro" id="IPR000160">
    <property type="entry name" value="GGDEF_dom"/>
</dbReference>
<dbReference type="Proteomes" id="UP000051587">
    <property type="component" value="Unassembled WGS sequence"/>
</dbReference>
<dbReference type="SUPFAM" id="SSF55073">
    <property type="entry name" value="Nucleotide cyclase"/>
    <property type="match status" value="1"/>
</dbReference>